<keyword evidence="4 7" id="KW-0808">Transferase</keyword>
<evidence type="ECO:0000259" key="6">
    <source>
        <dbReference type="Pfam" id="PF06925"/>
    </source>
</evidence>
<dbReference type="InterPro" id="IPR007235">
    <property type="entry name" value="Glyco_trans_28_C"/>
</dbReference>
<dbReference type="Pfam" id="PF06925">
    <property type="entry name" value="MGDG_synth"/>
    <property type="match status" value="1"/>
</dbReference>
<sequence>MNSKSPKIMVLYASYGDGHYQASKAIEASFHQKGIHHVILLDLMAMAHPVINGLTKFVYMQSFRTLPAVYGWVYNITKDMQPDTPFSNILHSFGMRKLAQMITDHEPDLIIHTFPQLVMPKLMKKTGLSLPLVNIVTDFDLHGRWIHPEVDRYYVATEDLRNEAVSRGIPEHRVLASGIPIKPDFEQTHEPDPRFTSKLDSRKKTVLLMAGAYGVMQGIRDMIQPLVDSEEFQVIAACGKNTELQRILQEQYGDRPNFQVFGFVNEVARLMQTCDCIITKPGGITLSESLASRLPMFLYRPVPGQELNNALYLESKGIASVAYTPSALVHQVKELFAAEDNLLQRQERIELLRRPNSADVIVNDILEQWFSTEETPVSVTADAELAPMGAI</sequence>
<organism evidence="7 8">
    <name type="scientific">Paenibacillus zeisoli</name>
    <dbReference type="NCBI Taxonomy" id="2496267"/>
    <lineage>
        <taxon>Bacteria</taxon>
        <taxon>Bacillati</taxon>
        <taxon>Bacillota</taxon>
        <taxon>Bacilli</taxon>
        <taxon>Bacillales</taxon>
        <taxon>Paenibacillaceae</taxon>
        <taxon>Paenibacillus</taxon>
    </lineage>
</organism>
<dbReference type="RefSeq" id="WP_127199004.1">
    <property type="nucleotide sequence ID" value="NZ_RZNX01000003.1"/>
</dbReference>
<dbReference type="GO" id="GO:0016020">
    <property type="term" value="C:membrane"/>
    <property type="evidence" value="ECO:0007669"/>
    <property type="project" value="UniProtKB-SubCell"/>
</dbReference>
<reference evidence="7 8" key="1">
    <citation type="submission" date="2018-12" db="EMBL/GenBank/DDBJ databases">
        <authorList>
            <person name="Sun L."/>
            <person name="Chen Z."/>
        </authorList>
    </citation>
    <scope>NUCLEOTIDE SEQUENCE [LARGE SCALE GENOMIC DNA]</scope>
    <source>
        <strain evidence="7 8">3-5-3</strain>
    </source>
</reference>
<dbReference type="GO" id="GO:0016758">
    <property type="term" value="F:hexosyltransferase activity"/>
    <property type="evidence" value="ECO:0007669"/>
    <property type="project" value="InterPro"/>
</dbReference>
<feature type="domain" description="Glycosyl transferase family 28 C-terminal" evidence="5">
    <location>
        <begin position="226"/>
        <end position="348"/>
    </location>
</feature>
<evidence type="ECO:0000256" key="3">
    <source>
        <dbReference type="ARBA" id="ARBA00022676"/>
    </source>
</evidence>
<comment type="subcellular location">
    <subcellularLocation>
        <location evidence="1">Membrane</location>
    </subcellularLocation>
</comment>
<accession>A0A3S1DXF7</accession>
<name>A0A3S1DXF7_9BACL</name>
<dbReference type="Proteomes" id="UP000272464">
    <property type="component" value="Unassembled WGS sequence"/>
</dbReference>
<dbReference type="EMBL" id="RZNX01000003">
    <property type="protein sequence ID" value="RUT31623.1"/>
    <property type="molecule type" value="Genomic_DNA"/>
</dbReference>
<dbReference type="SUPFAM" id="SSF53756">
    <property type="entry name" value="UDP-Glycosyltransferase/glycogen phosphorylase"/>
    <property type="match status" value="1"/>
</dbReference>
<dbReference type="InterPro" id="IPR050519">
    <property type="entry name" value="Glycosyltransf_28_UgtP"/>
</dbReference>
<dbReference type="AlphaFoldDB" id="A0A3S1DXF7"/>
<evidence type="ECO:0000313" key="8">
    <source>
        <dbReference type="Proteomes" id="UP000272464"/>
    </source>
</evidence>
<dbReference type="Pfam" id="PF04101">
    <property type="entry name" value="Glyco_tran_28_C"/>
    <property type="match status" value="1"/>
</dbReference>
<dbReference type="GO" id="GO:0009247">
    <property type="term" value="P:glycolipid biosynthetic process"/>
    <property type="evidence" value="ECO:0007669"/>
    <property type="project" value="InterPro"/>
</dbReference>
<proteinExistence type="inferred from homology"/>
<dbReference type="PANTHER" id="PTHR43025:SF3">
    <property type="entry name" value="MONOGALACTOSYLDIACYLGLYCEROL SYNTHASE 1, CHLOROPLASTIC"/>
    <property type="match status" value="1"/>
</dbReference>
<gene>
    <name evidence="7" type="ORF">EJP77_09520</name>
</gene>
<evidence type="ECO:0000256" key="1">
    <source>
        <dbReference type="ARBA" id="ARBA00004370"/>
    </source>
</evidence>
<keyword evidence="8" id="KW-1185">Reference proteome</keyword>
<evidence type="ECO:0000313" key="7">
    <source>
        <dbReference type="EMBL" id="RUT31623.1"/>
    </source>
</evidence>
<dbReference type="InterPro" id="IPR009695">
    <property type="entry name" value="Diacylglyc_glucosyltr_N"/>
</dbReference>
<keyword evidence="3" id="KW-0328">Glycosyltransferase</keyword>
<evidence type="ECO:0000256" key="4">
    <source>
        <dbReference type="ARBA" id="ARBA00022679"/>
    </source>
</evidence>
<protein>
    <submittedName>
        <fullName evidence="7">Glycosyltransferase</fullName>
    </submittedName>
</protein>
<comment type="similarity">
    <text evidence="2">Belongs to the glycosyltransferase 28 family.</text>
</comment>
<feature type="domain" description="Diacylglycerol glucosyltransferase N-terminal" evidence="6">
    <location>
        <begin position="19"/>
        <end position="181"/>
    </location>
</feature>
<dbReference type="PANTHER" id="PTHR43025">
    <property type="entry name" value="MONOGALACTOSYLDIACYLGLYCEROL SYNTHASE"/>
    <property type="match status" value="1"/>
</dbReference>
<dbReference type="OrthoDB" id="9815663at2"/>
<evidence type="ECO:0000259" key="5">
    <source>
        <dbReference type="Pfam" id="PF04101"/>
    </source>
</evidence>
<dbReference type="Gene3D" id="3.40.50.2000">
    <property type="entry name" value="Glycogen Phosphorylase B"/>
    <property type="match status" value="1"/>
</dbReference>
<evidence type="ECO:0000256" key="2">
    <source>
        <dbReference type="ARBA" id="ARBA00006962"/>
    </source>
</evidence>
<comment type="caution">
    <text evidence="7">The sequence shown here is derived from an EMBL/GenBank/DDBJ whole genome shotgun (WGS) entry which is preliminary data.</text>
</comment>